<keyword evidence="4" id="KW-1185">Reference proteome</keyword>
<dbReference type="InterPro" id="IPR014051">
    <property type="entry name" value="Phosphoesterase_HXTX"/>
</dbReference>
<accession>A0ABS2DVP6</accession>
<evidence type="ECO:0000313" key="3">
    <source>
        <dbReference type="EMBL" id="MBM6705369.1"/>
    </source>
</evidence>
<name>A0ABS2DVP6_9BURK</name>
<comment type="caution">
    <text evidence="3">The sequence shown here is derived from an EMBL/GenBank/DDBJ whole genome shotgun (WGS) entry which is preliminary data.</text>
</comment>
<dbReference type="InterPro" id="IPR004175">
    <property type="entry name" value="RNA_CPDase"/>
</dbReference>
<dbReference type="Gene3D" id="3.90.1140.10">
    <property type="entry name" value="Cyclic phosphodiesterase"/>
    <property type="match status" value="1"/>
</dbReference>
<dbReference type="InterPro" id="IPR009097">
    <property type="entry name" value="Cyclic_Pdiesterase"/>
</dbReference>
<feature type="domain" description="Phosphoesterase HXTX" evidence="2">
    <location>
        <begin position="24"/>
        <end position="89"/>
    </location>
</feature>
<proteinExistence type="predicted"/>
<evidence type="ECO:0000313" key="4">
    <source>
        <dbReference type="Proteomes" id="UP000715095"/>
    </source>
</evidence>
<sequence length="92" mass="10075">LGAFPSNRRPRVVWAGAADGGESKRLAGLLDEALRPLGFPTEGREFTPHITLARLKTLKMLDNPEIFEQTGKAVRRLEVTAEAVTLYESVLG</sequence>
<organism evidence="3 4">
    <name type="scientific">Sutterella massiliensis</name>
    <dbReference type="NCBI Taxonomy" id="1816689"/>
    <lineage>
        <taxon>Bacteria</taxon>
        <taxon>Pseudomonadati</taxon>
        <taxon>Pseudomonadota</taxon>
        <taxon>Betaproteobacteria</taxon>
        <taxon>Burkholderiales</taxon>
        <taxon>Sutterellaceae</taxon>
        <taxon>Sutterella</taxon>
    </lineage>
</organism>
<dbReference type="PANTHER" id="PTHR35561:SF1">
    <property type="entry name" value="RNA 2',3'-CYCLIC PHOSPHODIESTERASE"/>
    <property type="match status" value="1"/>
</dbReference>
<dbReference type="Proteomes" id="UP000715095">
    <property type="component" value="Unassembled WGS sequence"/>
</dbReference>
<reference evidence="3 4" key="1">
    <citation type="journal article" date="2021" name="Sci. Rep.">
        <title>The distribution of antibiotic resistance genes in chicken gut microbiota commensals.</title>
        <authorList>
            <person name="Juricova H."/>
            <person name="Matiasovicova J."/>
            <person name="Kubasova T."/>
            <person name="Cejkova D."/>
            <person name="Rychlik I."/>
        </authorList>
    </citation>
    <scope>NUCLEOTIDE SEQUENCE [LARGE SCALE GENOMIC DNA]</scope>
    <source>
        <strain evidence="3 4">An829</strain>
    </source>
</reference>
<dbReference type="EMBL" id="JACJJC010000404">
    <property type="protein sequence ID" value="MBM6705369.1"/>
    <property type="molecule type" value="Genomic_DNA"/>
</dbReference>
<evidence type="ECO:0000256" key="1">
    <source>
        <dbReference type="ARBA" id="ARBA00022801"/>
    </source>
</evidence>
<dbReference type="RefSeq" id="WP_338054881.1">
    <property type="nucleotide sequence ID" value="NZ_JACJJC010000404.1"/>
</dbReference>
<feature type="non-terminal residue" evidence="3">
    <location>
        <position position="1"/>
    </location>
</feature>
<dbReference type="Pfam" id="PF02834">
    <property type="entry name" value="LigT_PEase"/>
    <property type="match status" value="1"/>
</dbReference>
<protein>
    <submittedName>
        <fullName evidence="3">RNA 2',3'-cyclic phosphodiesterase</fullName>
    </submittedName>
</protein>
<dbReference type="SUPFAM" id="SSF55144">
    <property type="entry name" value="LigT-like"/>
    <property type="match status" value="1"/>
</dbReference>
<keyword evidence="1" id="KW-0378">Hydrolase</keyword>
<dbReference type="PANTHER" id="PTHR35561">
    <property type="entry name" value="RNA 2',3'-CYCLIC PHOSPHODIESTERASE"/>
    <property type="match status" value="1"/>
</dbReference>
<gene>
    <name evidence="3" type="ORF">H6A60_12940</name>
</gene>
<feature type="non-terminal residue" evidence="3">
    <location>
        <position position="92"/>
    </location>
</feature>
<evidence type="ECO:0000259" key="2">
    <source>
        <dbReference type="Pfam" id="PF02834"/>
    </source>
</evidence>